<protein>
    <submittedName>
        <fullName evidence="2">Protein SUPPRESSOR OF QUENCHING 1, chloroplastic</fullName>
    </submittedName>
</protein>
<keyword evidence="3" id="KW-1185">Reference proteome</keyword>
<proteinExistence type="predicted"/>
<dbReference type="Pfam" id="PF03004">
    <property type="entry name" value="Transposase_24"/>
    <property type="match status" value="1"/>
</dbReference>
<dbReference type="InterPro" id="IPR011042">
    <property type="entry name" value="6-blade_b-propeller_TolB-like"/>
</dbReference>
<feature type="compositionally biased region" description="Polar residues" evidence="1">
    <location>
        <begin position="570"/>
        <end position="580"/>
    </location>
</feature>
<dbReference type="Proteomes" id="UP000289340">
    <property type="component" value="Unassembled WGS sequence"/>
</dbReference>
<evidence type="ECO:0000256" key="1">
    <source>
        <dbReference type="SAM" id="MobiDB-lite"/>
    </source>
</evidence>
<dbReference type="EMBL" id="QZWG01000022">
    <property type="protein sequence ID" value="RZB41695.1"/>
    <property type="molecule type" value="Genomic_DNA"/>
</dbReference>
<comment type="caution">
    <text evidence="2">The sequence shown here is derived from an EMBL/GenBank/DDBJ whole genome shotgun (WGS) entry which is preliminary data.</text>
</comment>
<feature type="compositionally biased region" description="Basic and acidic residues" evidence="1">
    <location>
        <begin position="45"/>
        <end position="55"/>
    </location>
</feature>
<gene>
    <name evidence="2" type="ORF">D0Y65_055151</name>
</gene>
<sequence>MGKRRKLNIIQNDGQSQAKEQSIESSTEVNQNNNSILEENAQFEGEQHIQEDSHVQSHTSLESASESSTKDKKRTRGYTHMLDVWDLPDGEFILVEVDHWGNPMGWEGKTLLNAIGSLVRRHQCAPINFLSWKDMPKDYITDMVELIQSKFRFVPELTKQTKKILIDDMSLKWRQFKYELKSKGYDESKIKEEMIAHIPDPRVDPSQYRDLVHYWCSEKGQKISNINKRSRSKYEDLHCMGTNNLPRRIHEMDELKKKMVEAESSQNLQSTQDSTDWTNDIYSKVKGPEKRGRVRCLGKLPHQASSSQSSYTNNRIQKLENLLGNLVAVLKVRFAEDPQINQVLEAIDQESTVVSMKALISFLTSLENLEAVNIVHNVIMDMSSPDEFNFFNIHDMENDFAPSIMEIGLKDGSFDDATFNCPQGLAYNEKKNILYVVNTENNVLREIDFVNEKVRTLAGNRTKGSDYVGEKINIAMHMAGQNQIWEHNLLDATTRVFSGDGYERNLNGSSLVIKMEYALRYFFNIHWGLLCGNDGEIFIADSYNHKIKKLDPTSKRVSTIAGTGKAGSKDGTTVKAQANDSVEGVEGVEE</sequence>
<dbReference type="Gene3D" id="2.120.10.30">
    <property type="entry name" value="TolB, C-terminal domain"/>
    <property type="match status" value="2"/>
</dbReference>
<evidence type="ECO:0000313" key="3">
    <source>
        <dbReference type="Proteomes" id="UP000289340"/>
    </source>
</evidence>
<dbReference type="AlphaFoldDB" id="A0A445EYV0"/>
<feature type="region of interest" description="Disordered" evidence="1">
    <location>
        <begin position="559"/>
        <end position="590"/>
    </location>
</feature>
<feature type="compositionally biased region" description="Low complexity" evidence="1">
    <location>
        <begin position="57"/>
        <end position="67"/>
    </location>
</feature>
<dbReference type="InterPro" id="IPR004252">
    <property type="entry name" value="Probable_transposase_24"/>
</dbReference>
<accession>A0A445EYV0</accession>
<feature type="region of interest" description="Disordered" evidence="1">
    <location>
        <begin position="1"/>
        <end position="73"/>
    </location>
</feature>
<reference evidence="2 3" key="1">
    <citation type="submission" date="2018-09" db="EMBL/GenBank/DDBJ databases">
        <title>A high-quality reference genome of wild soybean provides a powerful tool to mine soybean genomes.</title>
        <authorList>
            <person name="Xie M."/>
            <person name="Chung C.Y.L."/>
            <person name="Li M.-W."/>
            <person name="Wong F.-L."/>
            <person name="Chan T.-F."/>
            <person name="Lam H.-M."/>
        </authorList>
    </citation>
    <scope>NUCLEOTIDE SEQUENCE [LARGE SCALE GENOMIC DNA]</scope>
    <source>
        <strain evidence="3">cv. W05</strain>
        <tissue evidence="2">Hypocotyl of etiolated seedlings</tissue>
    </source>
</reference>
<dbReference type="SUPFAM" id="SSF101898">
    <property type="entry name" value="NHL repeat"/>
    <property type="match status" value="1"/>
</dbReference>
<evidence type="ECO:0000313" key="2">
    <source>
        <dbReference type="EMBL" id="RZB41695.1"/>
    </source>
</evidence>
<dbReference type="PANTHER" id="PTHR46388:SF2">
    <property type="entry name" value="NHL REPEAT-CONTAINING PROTEIN 2"/>
    <property type="match status" value="1"/>
</dbReference>
<feature type="compositionally biased region" description="Polar residues" evidence="1">
    <location>
        <begin position="9"/>
        <end position="37"/>
    </location>
</feature>
<dbReference type="PANTHER" id="PTHR46388">
    <property type="entry name" value="NHL REPEAT-CONTAINING PROTEIN 2"/>
    <property type="match status" value="1"/>
</dbReference>
<name>A0A445EYV0_GLYSO</name>
<organism evidence="2 3">
    <name type="scientific">Glycine soja</name>
    <name type="common">Wild soybean</name>
    <dbReference type="NCBI Taxonomy" id="3848"/>
    <lineage>
        <taxon>Eukaryota</taxon>
        <taxon>Viridiplantae</taxon>
        <taxon>Streptophyta</taxon>
        <taxon>Embryophyta</taxon>
        <taxon>Tracheophyta</taxon>
        <taxon>Spermatophyta</taxon>
        <taxon>Magnoliopsida</taxon>
        <taxon>eudicotyledons</taxon>
        <taxon>Gunneridae</taxon>
        <taxon>Pentapetalae</taxon>
        <taxon>rosids</taxon>
        <taxon>fabids</taxon>
        <taxon>Fabales</taxon>
        <taxon>Fabaceae</taxon>
        <taxon>Papilionoideae</taxon>
        <taxon>50 kb inversion clade</taxon>
        <taxon>NPAAA clade</taxon>
        <taxon>indigoferoid/millettioid clade</taxon>
        <taxon>Phaseoleae</taxon>
        <taxon>Glycine</taxon>
        <taxon>Glycine subgen. Soja</taxon>
    </lineage>
</organism>